<dbReference type="AlphaFoldDB" id="A0A261XW53"/>
<name>A0A261XW53_9FUNG</name>
<reference evidence="4 5" key="1">
    <citation type="journal article" date="2017" name="Mycologia">
        <title>Bifiguratus adelaidae, gen. et sp. nov., a new member of Mucoromycotina in endophytic and soil-dwelling habitats.</title>
        <authorList>
            <person name="Torres-Cruz T.J."/>
            <person name="Billingsley Tobias T.L."/>
            <person name="Almatruk M."/>
            <person name="Hesse C."/>
            <person name="Kuske C.R."/>
            <person name="Desiro A."/>
            <person name="Benucci G.M."/>
            <person name="Bonito G."/>
            <person name="Stajich J.E."/>
            <person name="Dunlap C."/>
            <person name="Arnold A.E."/>
            <person name="Porras-Alfaro A."/>
        </authorList>
    </citation>
    <scope>NUCLEOTIDE SEQUENCE [LARGE SCALE GENOMIC DNA]</scope>
    <source>
        <strain evidence="4 5">AZ0501</strain>
    </source>
</reference>
<feature type="region of interest" description="Disordered" evidence="2">
    <location>
        <begin position="113"/>
        <end position="226"/>
    </location>
</feature>
<feature type="compositionally biased region" description="Basic and acidic residues" evidence="2">
    <location>
        <begin position="140"/>
        <end position="171"/>
    </location>
</feature>
<comment type="caution">
    <text evidence="4">The sequence shown here is derived from an EMBL/GenBank/DDBJ whole genome shotgun (WGS) entry which is preliminary data.</text>
</comment>
<dbReference type="OrthoDB" id="278430at2759"/>
<dbReference type="InterPro" id="IPR024771">
    <property type="entry name" value="SUZ"/>
</dbReference>
<keyword evidence="1" id="KW-0597">Phosphoprotein</keyword>
<dbReference type="Pfam" id="PF12752">
    <property type="entry name" value="SUZ"/>
    <property type="match status" value="1"/>
</dbReference>
<gene>
    <name evidence="4" type="ORF">BZG36_03646</name>
</gene>
<dbReference type="CDD" id="cd02642">
    <property type="entry name" value="R3H_encore_like"/>
    <property type="match status" value="1"/>
</dbReference>
<dbReference type="Gene3D" id="3.30.1370.50">
    <property type="entry name" value="R3H-like domain"/>
    <property type="match status" value="1"/>
</dbReference>
<dbReference type="InterPro" id="IPR051937">
    <property type="entry name" value="R3H_domain_containing"/>
</dbReference>
<sequence>MEEDLTAEEKRLVQETNEQGDVEGLDPFLLAALRKPQDRILLLKLDQDLEVFTRDKSQTELTIPFLNSYQRLLTHRTAQYFKLDHAYDPRRGMVLTRRPDTTVPTLRFSDLVEESPQEEPKVRMIMRRQPTPRSSASKLTGDKERKTMTMEERQARYKEARARIFGEKGQDTDSSESSDAVDENRSRKASPASTPNPKGKRQGGGQFTPLERPLRPVDSTRMSGVSPMPAWPTPNPYYGYYYPQDTSQIYAGKAWPYAPATWGQDMATYGNNATSPYMPGPDLTIDSQPWANGQFSDPSGFQRAVGGTHPPNPPRNIFDYGTTQTTASGMSIWRNPLSPTEYANAWDVPRPLSNAKPPSNTSSTNAVYDRLASEFSHLTMTKNVPTSMFAHEYPSNDSPVQKETQEKSLPSGSARPSRKETPSEDCQ</sequence>
<keyword evidence="5" id="KW-1185">Reference proteome</keyword>
<organism evidence="4 5">
    <name type="scientific">Bifiguratus adelaidae</name>
    <dbReference type="NCBI Taxonomy" id="1938954"/>
    <lineage>
        <taxon>Eukaryota</taxon>
        <taxon>Fungi</taxon>
        <taxon>Fungi incertae sedis</taxon>
        <taxon>Mucoromycota</taxon>
        <taxon>Mucoromycotina</taxon>
        <taxon>Endogonomycetes</taxon>
        <taxon>Endogonales</taxon>
        <taxon>Endogonales incertae sedis</taxon>
        <taxon>Bifiguratus</taxon>
    </lineage>
</organism>
<evidence type="ECO:0000259" key="3">
    <source>
        <dbReference type="PROSITE" id="PS51673"/>
    </source>
</evidence>
<dbReference type="SUPFAM" id="SSF82708">
    <property type="entry name" value="R3H domain"/>
    <property type="match status" value="1"/>
</dbReference>
<dbReference type="Proteomes" id="UP000242875">
    <property type="component" value="Unassembled WGS sequence"/>
</dbReference>
<feature type="domain" description="SUZ" evidence="3">
    <location>
        <begin position="102"/>
        <end position="169"/>
    </location>
</feature>
<dbReference type="SMART" id="SM00393">
    <property type="entry name" value="R3H"/>
    <property type="match status" value="1"/>
</dbReference>
<accession>A0A261XW53</accession>
<feature type="compositionally biased region" description="Basic and acidic residues" evidence="2">
    <location>
        <begin position="417"/>
        <end position="427"/>
    </location>
</feature>
<dbReference type="InterPro" id="IPR001374">
    <property type="entry name" value="R3H_dom"/>
</dbReference>
<evidence type="ECO:0000313" key="4">
    <source>
        <dbReference type="EMBL" id="OZJ02599.1"/>
    </source>
</evidence>
<feature type="compositionally biased region" description="Polar residues" evidence="2">
    <location>
        <begin position="395"/>
        <end position="411"/>
    </location>
</feature>
<feature type="region of interest" description="Disordered" evidence="2">
    <location>
        <begin position="388"/>
        <end position="427"/>
    </location>
</feature>
<dbReference type="InterPro" id="IPR036867">
    <property type="entry name" value="R3H_dom_sf"/>
</dbReference>
<dbReference type="PANTHER" id="PTHR15672:SF8">
    <property type="entry name" value="PROTEIN ENCORE"/>
    <property type="match status" value="1"/>
</dbReference>
<evidence type="ECO:0000313" key="5">
    <source>
        <dbReference type="Proteomes" id="UP000242875"/>
    </source>
</evidence>
<dbReference type="PANTHER" id="PTHR15672">
    <property type="entry name" value="CAMP-REGULATED PHOSPHOPROTEIN 21 RELATED R3H DOMAIN CONTAINING PROTEIN"/>
    <property type="match status" value="1"/>
</dbReference>
<dbReference type="PROSITE" id="PS51673">
    <property type="entry name" value="SUZ"/>
    <property type="match status" value="1"/>
</dbReference>
<evidence type="ECO:0000256" key="2">
    <source>
        <dbReference type="SAM" id="MobiDB-lite"/>
    </source>
</evidence>
<protein>
    <recommendedName>
        <fullName evidence="3">SUZ domain-containing protein</fullName>
    </recommendedName>
</protein>
<dbReference type="GO" id="GO:0003676">
    <property type="term" value="F:nucleic acid binding"/>
    <property type="evidence" value="ECO:0007669"/>
    <property type="project" value="InterPro"/>
</dbReference>
<evidence type="ECO:0000256" key="1">
    <source>
        <dbReference type="ARBA" id="ARBA00022553"/>
    </source>
</evidence>
<dbReference type="EMBL" id="MVBO01000141">
    <property type="protein sequence ID" value="OZJ02599.1"/>
    <property type="molecule type" value="Genomic_DNA"/>
</dbReference>
<proteinExistence type="predicted"/>